<dbReference type="Pfam" id="PF13191">
    <property type="entry name" value="AAA_16"/>
    <property type="match status" value="1"/>
</dbReference>
<reference evidence="6" key="1">
    <citation type="submission" date="2021-05" db="EMBL/GenBank/DDBJ databases">
        <title>Direct Submission.</title>
        <authorList>
            <person name="Li K."/>
            <person name="Gao J."/>
        </authorList>
    </citation>
    <scope>NUCLEOTIDE SEQUENCE [LARGE SCALE GENOMIC DNA]</scope>
    <source>
        <strain evidence="6">HDS12</strain>
    </source>
</reference>
<dbReference type="SUPFAM" id="SSF52540">
    <property type="entry name" value="P-loop containing nucleoside triphosphate hydrolases"/>
    <property type="match status" value="1"/>
</dbReference>
<protein>
    <submittedName>
        <fullName evidence="5">AAA family ATPase</fullName>
    </submittedName>
</protein>
<dbReference type="InterPro" id="IPR000792">
    <property type="entry name" value="Tscrpt_reg_LuxR_C"/>
</dbReference>
<dbReference type="InterPro" id="IPR016032">
    <property type="entry name" value="Sig_transdc_resp-reg_C-effctor"/>
</dbReference>
<evidence type="ECO:0000313" key="6">
    <source>
        <dbReference type="Proteomes" id="UP000678016"/>
    </source>
</evidence>
<dbReference type="Gene3D" id="3.40.50.300">
    <property type="entry name" value="P-loop containing nucleotide triphosphate hydrolases"/>
    <property type="match status" value="1"/>
</dbReference>
<proteinExistence type="predicted"/>
<dbReference type="SMART" id="SM00421">
    <property type="entry name" value="HTH_LUXR"/>
    <property type="match status" value="1"/>
</dbReference>
<organism evidence="5 6">
    <name type="scientific">Nocardiopsis akebiae</name>
    <dbReference type="NCBI Taxonomy" id="2831968"/>
    <lineage>
        <taxon>Bacteria</taxon>
        <taxon>Bacillati</taxon>
        <taxon>Actinomycetota</taxon>
        <taxon>Actinomycetes</taxon>
        <taxon>Streptosporangiales</taxon>
        <taxon>Nocardiopsidaceae</taxon>
        <taxon>Nocardiopsis</taxon>
    </lineage>
</organism>
<dbReference type="RefSeq" id="WP_212642281.1">
    <property type="nucleotide sequence ID" value="NZ_CP074132.1"/>
</dbReference>
<dbReference type="InterPro" id="IPR027417">
    <property type="entry name" value="P-loop_NTPase"/>
</dbReference>
<sequence length="960" mass="101727">MVARTCRDGGPLCECVHVAGRNTQPPVARLRGRDTEQRALSDALDDARSGRGAALLLSGGPGRGKTALLEHLSGTAGGFTVLRADGVADEADLPLAGLQRLLRPLSRETERLPEPLRDLLRDALTGGGVADADRLALYTGLVELLSLAAADRPLLLCVDDADRLDAPSLDALAFVARRLAGTPVAAVLTARQGQGKPAGTRASETGAEPPLDALVPGVTELPLAPLEERALHDILTDRAPVTPASAVRSALVRAAHGNPAAVLGLLLGLSRGQLLGEQPLPDPPRLPGRLRAGLLSPYQGLPERVRHLLLLAALGDEPRVHRLLEACREPGPNATGPGPTVTDLEPAEERGLVRVEGDTVVFADPLTRGAIAQDAPAGRLRAAHRALARACDPGISPAEFVRHTAAGADAPDAGLAEAATAAARRVKRIEGRLAASHAYERAADLCPDPDERACRLNTASYEAYMAGSSARAARLLARARPLAVSDRRRATADLIDAQIAMRGENAMDVAERLLTVGRELIPHDRSLALRALVRSADAASLAGDAVRHGRAAELALPLVRPDDPAPMRMVASFLEGCAVSFRGDYPGSTPLLREATGLAAIAKPSELVWAGISGLRLGDAPFVRSVTSRAVEVGRLRGERATLPAALGFLVFSEFWSGRFPSAAGTALTGLRVSRETGQTVWATQHLASLAMIAAIQGDVDTCRIRARAVAAQAGENSLGLAAALSAWALAVLELSRGNAAEAFFRLRALVHAAPGHGHPTMRLLTAPHFVEAATRMGETEWARTSLAGYRRWAESVGSPSTLALAARGAGLLATGDEACDHFENALALHRACGDDDVEHARTQLLFGAHLRRARLPGRAREHLYNALETFERFGARLWVRQTRAELRAIGTAERGPDPVSTSELTAQQQQIARLVAEGATNREVAAHMFISPRTVEHHLRGIFRKLNIRSRVDLARLFN</sequence>
<evidence type="ECO:0000256" key="1">
    <source>
        <dbReference type="ARBA" id="ARBA00022741"/>
    </source>
</evidence>
<keyword evidence="1" id="KW-0547">Nucleotide-binding</keyword>
<dbReference type="InterPro" id="IPR036388">
    <property type="entry name" value="WH-like_DNA-bd_sf"/>
</dbReference>
<gene>
    <name evidence="5" type="ORF">KGD83_02150</name>
</gene>
<dbReference type="InterPro" id="IPR041664">
    <property type="entry name" value="AAA_16"/>
</dbReference>
<dbReference type="EMBL" id="CP074132">
    <property type="protein sequence ID" value="QUX29421.1"/>
    <property type="molecule type" value="Genomic_DNA"/>
</dbReference>
<dbReference type="Proteomes" id="UP000678016">
    <property type="component" value="Chromosome"/>
</dbReference>
<feature type="domain" description="HTH luxR-type" evidence="4">
    <location>
        <begin position="898"/>
        <end position="960"/>
    </location>
</feature>
<dbReference type="PROSITE" id="PS50043">
    <property type="entry name" value="HTH_LUXR_2"/>
    <property type="match status" value="1"/>
</dbReference>
<dbReference type="Pfam" id="PF00196">
    <property type="entry name" value="GerE"/>
    <property type="match status" value="1"/>
</dbReference>
<keyword evidence="2" id="KW-0067">ATP-binding</keyword>
<dbReference type="PANTHER" id="PTHR16305:SF35">
    <property type="entry name" value="TRANSCRIPTIONAL ACTIVATOR DOMAIN"/>
    <property type="match status" value="1"/>
</dbReference>
<keyword evidence="6" id="KW-1185">Reference proteome</keyword>
<dbReference type="Gene3D" id="1.10.10.10">
    <property type="entry name" value="Winged helix-like DNA-binding domain superfamily/Winged helix DNA-binding domain"/>
    <property type="match status" value="1"/>
</dbReference>
<evidence type="ECO:0000256" key="2">
    <source>
        <dbReference type="ARBA" id="ARBA00022840"/>
    </source>
</evidence>
<dbReference type="PANTHER" id="PTHR16305">
    <property type="entry name" value="TESTICULAR SOLUBLE ADENYLYL CYCLASE"/>
    <property type="match status" value="1"/>
</dbReference>
<evidence type="ECO:0000259" key="4">
    <source>
        <dbReference type="PROSITE" id="PS50043"/>
    </source>
</evidence>
<dbReference type="SUPFAM" id="SSF46894">
    <property type="entry name" value="C-terminal effector domain of the bipartite response regulators"/>
    <property type="match status" value="1"/>
</dbReference>
<accession>A0ABX8C8J1</accession>
<dbReference type="PRINTS" id="PR00038">
    <property type="entry name" value="HTHLUXR"/>
</dbReference>
<name>A0ABX8C8J1_9ACTN</name>
<dbReference type="CDD" id="cd06170">
    <property type="entry name" value="LuxR_C_like"/>
    <property type="match status" value="1"/>
</dbReference>
<evidence type="ECO:0000313" key="5">
    <source>
        <dbReference type="EMBL" id="QUX29421.1"/>
    </source>
</evidence>
<feature type="region of interest" description="Disordered" evidence="3">
    <location>
        <begin position="191"/>
        <end position="211"/>
    </location>
</feature>
<evidence type="ECO:0000256" key="3">
    <source>
        <dbReference type="SAM" id="MobiDB-lite"/>
    </source>
</evidence>